<organism evidence="2 3">
    <name type="scientific">Acidianus manzaensis</name>
    <dbReference type="NCBI Taxonomy" id="282676"/>
    <lineage>
        <taxon>Archaea</taxon>
        <taxon>Thermoproteota</taxon>
        <taxon>Thermoprotei</taxon>
        <taxon>Sulfolobales</taxon>
        <taxon>Sulfolobaceae</taxon>
        <taxon>Acidianus</taxon>
    </lineage>
</organism>
<dbReference type="KEGG" id="aman:B6F84_10015"/>
<feature type="region of interest" description="Disordered" evidence="1">
    <location>
        <begin position="127"/>
        <end position="147"/>
    </location>
</feature>
<dbReference type="InterPro" id="IPR017006">
    <property type="entry name" value="UCP032756"/>
</dbReference>
<dbReference type="Pfam" id="PF10051">
    <property type="entry name" value="DUF2286"/>
    <property type="match status" value="1"/>
</dbReference>
<sequence>MKILVLKSESGKITSEKIVDGNLGDVVRATATEALKEWNDLTSDFIIMKDSQEARVPLPLKPSFYEEVKNLLAAKEKSVAILKIPIYIVSYDNIWQEEDFQDRKVYVITYYINDEIKKDINAYAADVTSENKKETSSDESDEESEEE</sequence>
<name>A0A1W6K1C6_9CREN</name>
<evidence type="ECO:0000313" key="2">
    <source>
        <dbReference type="EMBL" id="ARM76326.1"/>
    </source>
</evidence>
<reference evidence="2 3" key="1">
    <citation type="submission" date="2017-03" db="EMBL/GenBank/DDBJ databases">
        <title>Sulfur activation and transportation mechanism of thermophilic Archaea Acidianus manzaensis YN-25.</title>
        <authorList>
            <person name="Ma Y."/>
            <person name="Yang Y."/>
            <person name="Xia J."/>
        </authorList>
    </citation>
    <scope>NUCLEOTIDE SEQUENCE [LARGE SCALE GENOMIC DNA]</scope>
    <source>
        <strain evidence="2 3">YN-25</strain>
    </source>
</reference>
<feature type="compositionally biased region" description="Acidic residues" evidence="1">
    <location>
        <begin position="137"/>
        <end position="147"/>
    </location>
</feature>
<dbReference type="OrthoDB" id="15027at2157"/>
<evidence type="ECO:0000313" key="3">
    <source>
        <dbReference type="Proteomes" id="UP000193404"/>
    </source>
</evidence>
<keyword evidence="3" id="KW-1185">Reference proteome</keyword>
<dbReference type="PIRSF" id="PIRSF032756">
    <property type="entry name" value="UCP032756"/>
    <property type="match status" value="1"/>
</dbReference>
<evidence type="ECO:0008006" key="4">
    <source>
        <dbReference type="Google" id="ProtNLM"/>
    </source>
</evidence>
<evidence type="ECO:0000256" key="1">
    <source>
        <dbReference type="SAM" id="MobiDB-lite"/>
    </source>
</evidence>
<protein>
    <recommendedName>
        <fullName evidence="4">DUF2286 domain-containing protein</fullName>
    </recommendedName>
</protein>
<accession>A0A1W6K1C6</accession>
<dbReference type="GeneID" id="41591262"/>
<dbReference type="Proteomes" id="UP000193404">
    <property type="component" value="Chromosome"/>
</dbReference>
<dbReference type="AlphaFoldDB" id="A0A1W6K1C6"/>
<proteinExistence type="predicted"/>
<dbReference type="RefSeq" id="WP_148692115.1">
    <property type="nucleotide sequence ID" value="NZ_CP020477.1"/>
</dbReference>
<dbReference type="STRING" id="282676.B6F84_10015"/>
<dbReference type="EMBL" id="CP020477">
    <property type="protein sequence ID" value="ARM76326.1"/>
    <property type="molecule type" value="Genomic_DNA"/>
</dbReference>
<gene>
    <name evidence="2" type="ORF">B6F84_10015</name>
</gene>